<organism evidence="4 5">
    <name type="scientific">Neolewinella aquimaris</name>
    <dbReference type="NCBI Taxonomy" id="1835722"/>
    <lineage>
        <taxon>Bacteria</taxon>
        <taxon>Pseudomonadati</taxon>
        <taxon>Bacteroidota</taxon>
        <taxon>Saprospiria</taxon>
        <taxon>Saprospirales</taxon>
        <taxon>Lewinellaceae</taxon>
        <taxon>Neolewinella</taxon>
    </lineage>
</organism>
<dbReference type="GO" id="GO:0000166">
    <property type="term" value="F:nucleotide binding"/>
    <property type="evidence" value="ECO:0007669"/>
    <property type="project" value="InterPro"/>
</dbReference>
<gene>
    <name evidence="4" type="ORF">GGR28_003313</name>
</gene>
<dbReference type="RefSeq" id="WP_183496905.1">
    <property type="nucleotide sequence ID" value="NZ_JACIFF010000009.1"/>
</dbReference>
<comment type="caution">
    <text evidence="4">The sequence shown here is derived from an EMBL/GenBank/DDBJ whole genome shotgun (WGS) entry which is preliminary data.</text>
</comment>
<dbReference type="InterPro" id="IPR000683">
    <property type="entry name" value="Gfo/Idh/MocA-like_OxRdtase_N"/>
</dbReference>
<keyword evidence="1" id="KW-0560">Oxidoreductase</keyword>
<dbReference type="Proteomes" id="UP000576209">
    <property type="component" value="Unassembled WGS sequence"/>
</dbReference>
<dbReference type="InterPro" id="IPR032459">
    <property type="entry name" value="Oxidoreduct_C"/>
</dbReference>
<sequence length="456" mass="50975">MRIFPLFILTTIMGCASSNPPANDPTTTGFRGGAGEVKLITLDPGHFHAGLVQKKMYEQVDPTVHVYAPPGDDVQQHLGRIERYNSGDNPTAWKEEVYTGPDYLDRMLADRAGNVVVLSGNNGRKTEYIEAAVDNGLNVLADKPMVIDPAEYDLLKSTLEEAEEKGLLVYDIMTERFEITTMLQRALSQQPELFGELVKGSVDEPAISKESVHHFSKEVSGAPLIRPAWFFDVEQQGEGIVDVATHLVDLILWETFPDQPIGVEDVEVVRARRWATEMDLGQFSHVTGLSEFPDYLRPRMKGDKLEVFANGEIDFTVRGVHGKASVIWNYEAPPGAADTHYSIMRGTKANLVIRQDAAQKYTPTLYVEPVGALTEEVLKAAIEELQDQFPGIAYRGADSGYEITVPADLRTGHEDHFGQVTEQYLKYLIDGKIPEWERTNMLTKYFVTTEAYKMSR</sequence>
<dbReference type="Gene3D" id="3.30.360.10">
    <property type="entry name" value="Dihydrodipicolinate Reductase, domain 2"/>
    <property type="match status" value="1"/>
</dbReference>
<dbReference type="Pfam" id="PF16490">
    <property type="entry name" value="Oxidoreduct_C"/>
    <property type="match status" value="1"/>
</dbReference>
<feature type="domain" description="Gfo/Idh/MocA-like oxidoreductase N-terminal" evidence="2">
    <location>
        <begin position="96"/>
        <end position="164"/>
    </location>
</feature>
<protein>
    <submittedName>
        <fullName evidence="4">Putative dehydrogenase</fullName>
    </submittedName>
</protein>
<dbReference type="InterPro" id="IPR050463">
    <property type="entry name" value="Gfo/Idh/MocA_oxidrdct_glycsds"/>
</dbReference>
<reference evidence="4 5" key="1">
    <citation type="submission" date="2020-08" db="EMBL/GenBank/DDBJ databases">
        <title>Genomic Encyclopedia of Type Strains, Phase IV (KMG-IV): sequencing the most valuable type-strain genomes for metagenomic binning, comparative biology and taxonomic classification.</title>
        <authorList>
            <person name="Goeker M."/>
        </authorList>
    </citation>
    <scope>NUCLEOTIDE SEQUENCE [LARGE SCALE GENOMIC DNA]</scope>
    <source>
        <strain evidence="4 5">DSM 105137</strain>
    </source>
</reference>
<evidence type="ECO:0000313" key="5">
    <source>
        <dbReference type="Proteomes" id="UP000576209"/>
    </source>
</evidence>
<dbReference type="GO" id="GO:0016491">
    <property type="term" value="F:oxidoreductase activity"/>
    <property type="evidence" value="ECO:0007669"/>
    <property type="project" value="UniProtKB-KW"/>
</dbReference>
<dbReference type="SUPFAM" id="SSF51735">
    <property type="entry name" value="NAD(P)-binding Rossmann-fold domains"/>
    <property type="match status" value="1"/>
</dbReference>
<accession>A0A840EFH4</accession>
<dbReference type="PANTHER" id="PTHR43818">
    <property type="entry name" value="BCDNA.GH03377"/>
    <property type="match status" value="1"/>
</dbReference>
<evidence type="ECO:0000259" key="2">
    <source>
        <dbReference type="Pfam" id="PF01408"/>
    </source>
</evidence>
<dbReference type="EMBL" id="JACIFF010000009">
    <property type="protein sequence ID" value="MBB4080678.1"/>
    <property type="molecule type" value="Genomic_DNA"/>
</dbReference>
<evidence type="ECO:0000256" key="1">
    <source>
        <dbReference type="ARBA" id="ARBA00023002"/>
    </source>
</evidence>
<proteinExistence type="predicted"/>
<dbReference type="Gene3D" id="3.40.50.720">
    <property type="entry name" value="NAD(P)-binding Rossmann-like Domain"/>
    <property type="match status" value="1"/>
</dbReference>
<dbReference type="Pfam" id="PF01408">
    <property type="entry name" value="GFO_IDH_MocA"/>
    <property type="match status" value="1"/>
</dbReference>
<dbReference type="PANTHER" id="PTHR43818:SF11">
    <property type="entry name" value="BCDNA.GH03377"/>
    <property type="match status" value="1"/>
</dbReference>
<keyword evidence="5" id="KW-1185">Reference proteome</keyword>
<dbReference type="AlphaFoldDB" id="A0A840EFH4"/>
<name>A0A840EFH4_9BACT</name>
<dbReference type="PROSITE" id="PS51257">
    <property type="entry name" value="PROKAR_LIPOPROTEIN"/>
    <property type="match status" value="1"/>
</dbReference>
<evidence type="ECO:0000313" key="4">
    <source>
        <dbReference type="EMBL" id="MBB4080678.1"/>
    </source>
</evidence>
<dbReference type="InterPro" id="IPR036291">
    <property type="entry name" value="NAD(P)-bd_dom_sf"/>
</dbReference>
<evidence type="ECO:0000259" key="3">
    <source>
        <dbReference type="Pfam" id="PF16490"/>
    </source>
</evidence>
<feature type="domain" description="Putative oxidoreductase C-terminal" evidence="3">
    <location>
        <begin position="183"/>
        <end position="455"/>
    </location>
</feature>